<keyword evidence="1" id="KW-0378">Hydrolase</keyword>
<dbReference type="AlphaFoldDB" id="E5ASS6"/>
<accession>E5ASS6</accession>
<dbReference type="RefSeq" id="WP_013435887.1">
    <property type="nucleotide sequence ID" value="NC_014722.1"/>
</dbReference>
<dbReference type="KEGG" id="brh:RBRH_02547"/>
<gene>
    <name evidence="1" type="ordered locus">RBRH_02547</name>
</gene>
<dbReference type="GO" id="GO:0008233">
    <property type="term" value="F:peptidase activity"/>
    <property type="evidence" value="ECO:0007669"/>
    <property type="project" value="UniProtKB-KW"/>
</dbReference>
<protein>
    <submittedName>
        <fullName evidence="1">ATP-dependent Zn proteases</fullName>
    </submittedName>
</protein>
<dbReference type="STRING" id="882378.RBRH_02547"/>
<dbReference type="eggNOG" id="COG0464">
    <property type="taxonomic scope" value="Bacteria"/>
</dbReference>
<dbReference type="EMBL" id="FR687359">
    <property type="protein sequence ID" value="CBW75658.1"/>
    <property type="molecule type" value="Genomic_DNA"/>
</dbReference>
<dbReference type="HOGENOM" id="CLU_2068725_0_0_4"/>
<organism evidence="1 2">
    <name type="scientific">Mycetohabitans rhizoxinica (strain DSM 19002 / CIP 109453 / HKI 454)</name>
    <name type="common">Paraburkholderia rhizoxinica</name>
    <dbReference type="NCBI Taxonomy" id="882378"/>
    <lineage>
        <taxon>Bacteria</taxon>
        <taxon>Pseudomonadati</taxon>
        <taxon>Pseudomonadota</taxon>
        <taxon>Betaproteobacteria</taxon>
        <taxon>Burkholderiales</taxon>
        <taxon>Burkholderiaceae</taxon>
        <taxon>Mycetohabitans</taxon>
    </lineage>
</organism>
<evidence type="ECO:0000313" key="1">
    <source>
        <dbReference type="EMBL" id="CBW75658.1"/>
    </source>
</evidence>
<dbReference type="OrthoDB" id="9936418at2"/>
<evidence type="ECO:0000313" key="2">
    <source>
        <dbReference type="Proteomes" id="UP000007437"/>
    </source>
</evidence>
<sequence>MAWLHDQLVSCSPAAIPLELETLVQRFRLAPEAVAPALQEADSYRQQRGADTVLEASDLSRAFGLRAQRAFGFLAQRITPSRDWDDLMVGDDVQRQLREVGAAIRHREAVLARLCTQA</sequence>
<proteinExistence type="predicted"/>
<dbReference type="GO" id="GO:0006508">
    <property type="term" value="P:proteolysis"/>
    <property type="evidence" value="ECO:0007669"/>
    <property type="project" value="UniProtKB-KW"/>
</dbReference>
<reference evidence="1 2" key="1">
    <citation type="journal article" date="2011" name="J. Bacteriol.">
        <title>Complete genome sequence of Burkholderia rhizoxinica, an endosymbiont of Rhizopus microsporus.</title>
        <authorList>
            <person name="Lackner G."/>
            <person name="Moebius N."/>
            <person name="Partida-Martinez L."/>
            <person name="Hertweck C."/>
        </authorList>
    </citation>
    <scope>NUCLEOTIDE SEQUENCE [LARGE SCALE GENOMIC DNA]</scope>
    <source>
        <strain evidence="2">DSM 19002 / CIP 109453 / HKI 454</strain>
    </source>
</reference>
<dbReference type="Proteomes" id="UP000007437">
    <property type="component" value="Chromosome"/>
</dbReference>
<name>E5ASS6_MYCRK</name>
<keyword evidence="1" id="KW-0645">Protease</keyword>